<dbReference type="Proteomes" id="UP001222027">
    <property type="component" value="Unassembled WGS sequence"/>
</dbReference>
<evidence type="ECO:0000313" key="2">
    <source>
        <dbReference type="Proteomes" id="UP001222027"/>
    </source>
</evidence>
<comment type="caution">
    <text evidence="1">The sequence shown here is derived from an EMBL/GenBank/DDBJ whole genome shotgun (WGS) entry which is preliminary data.</text>
</comment>
<reference evidence="1 2" key="1">
    <citation type="submission" date="2022-12" db="EMBL/GenBank/DDBJ databases">
        <title>Chromosome-scale assembly of the Ensete ventricosum genome.</title>
        <authorList>
            <person name="Dussert Y."/>
            <person name="Stocks J."/>
            <person name="Wendawek A."/>
            <person name="Woldeyes F."/>
            <person name="Nichols R.A."/>
            <person name="Borrell J.S."/>
        </authorList>
    </citation>
    <scope>NUCLEOTIDE SEQUENCE [LARGE SCALE GENOMIC DNA]</scope>
    <source>
        <strain evidence="2">cv. Maze</strain>
        <tissue evidence="1">Seeds</tissue>
    </source>
</reference>
<evidence type="ECO:0000313" key="1">
    <source>
        <dbReference type="EMBL" id="KAJ8497338.1"/>
    </source>
</evidence>
<evidence type="ECO:0008006" key="3">
    <source>
        <dbReference type="Google" id="ProtNLM"/>
    </source>
</evidence>
<gene>
    <name evidence="1" type="ORF">OPV22_007890</name>
</gene>
<name>A0AAV8RFA3_ENSVE</name>
<organism evidence="1 2">
    <name type="scientific">Ensete ventricosum</name>
    <name type="common">Abyssinian banana</name>
    <name type="synonym">Musa ensete</name>
    <dbReference type="NCBI Taxonomy" id="4639"/>
    <lineage>
        <taxon>Eukaryota</taxon>
        <taxon>Viridiplantae</taxon>
        <taxon>Streptophyta</taxon>
        <taxon>Embryophyta</taxon>
        <taxon>Tracheophyta</taxon>
        <taxon>Spermatophyta</taxon>
        <taxon>Magnoliopsida</taxon>
        <taxon>Liliopsida</taxon>
        <taxon>Zingiberales</taxon>
        <taxon>Musaceae</taxon>
        <taxon>Ensete</taxon>
    </lineage>
</organism>
<keyword evidence="2" id="KW-1185">Reference proteome</keyword>
<accession>A0AAV8RFA3</accession>
<sequence>MTGPGFNKPSSIDLFPLFFRLRSLFLRRKNNGIDLLSWFLDQSPNLRRQFTFRQPIRPSRNVEQKKLEPFLPVLDDDDTGHHHGCKLVVDQVRSCKRCRHEVEDSSSYMIPGATRQEQRFGEEK</sequence>
<dbReference type="EMBL" id="JAQQAF010000003">
    <property type="protein sequence ID" value="KAJ8497338.1"/>
    <property type="molecule type" value="Genomic_DNA"/>
</dbReference>
<protein>
    <recommendedName>
        <fullName evidence="3">FLZ-type domain-containing protein</fullName>
    </recommendedName>
</protein>
<proteinExistence type="predicted"/>
<dbReference type="AlphaFoldDB" id="A0AAV8RFA3"/>